<dbReference type="AlphaFoldDB" id="A0B5T3"/>
<reference evidence="9 10" key="1">
    <citation type="submission" date="2006-10" db="EMBL/GenBank/DDBJ databases">
        <title>Complete sequence of Methanosaeta thermophila PT.</title>
        <authorList>
            <consortium name="US DOE Joint Genome Institute"/>
            <person name="Copeland A."/>
            <person name="Lucas S."/>
            <person name="Lapidus A."/>
            <person name="Barry K."/>
            <person name="Detter J.C."/>
            <person name="Glavina del Rio T."/>
            <person name="Hammon N."/>
            <person name="Israni S."/>
            <person name="Pitluck S."/>
            <person name="Chain P."/>
            <person name="Malfatti S."/>
            <person name="Shin M."/>
            <person name="Vergez L."/>
            <person name="Schmutz J."/>
            <person name="Larimer F."/>
            <person name="Land M."/>
            <person name="Hauser L."/>
            <person name="Kyrpides N."/>
            <person name="Kim E."/>
            <person name="Smith K.S."/>
            <person name="Ingram-Smith C."/>
            <person name="Richardson P."/>
        </authorList>
    </citation>
    <scope>NUCLEOTIDE SEQUENCE [LARGE SCALE GENOMIC DNA]</scope>
    <source>
        <strain evidence="10">DSM 6194 / JCM 14653 / NBRC 101360 / PT</strain>
    </source>
</reference>
<keyword evidence="6" id="KW-0547">Nucleotide-binding</keyword>
<evidence type="ECO:0000259" key="8">
    <source>
        <dbReference type="Pfam" id="PF14535"/>
    </source>
</evidence>
<dbReference type="GO" id="GO:0047475">
    <property type="term" value="F:phenylacetate-CoA ligase activity"/>
    <property type="evidence" value="ECO:0007669"/>
    <property type="project" value="UniProtKB-EC"/>
</dbReference>
<evidence type="ECO:0000313" key="9">
    <source>
        <dbReference type="EMBL" id="ABK14057.1"/>
    </source>
</evidence>
<dbReference type="HOGENOM" id="CLU_035301_1_1_2"/>
<dbReference type="Gene3D" id="3.30.300.30">
    <property type="match status" value="1"/>
</dbReference>
<dbReference type="STRING" id="349307.Mthe_0260"/>
<dbReference type="FunFam" id="3.40.50.12780:FF:000016">
    <property type="entry name" value="Phenylacetate-coenzyme A ligase"/>
    <property type="match status" value="1"/>
</dbReference>
<evidence type="ECO:0000256" key="4">
    <source>
        <dbReference type="ARBA" id="ARBA00022553"/>
    </source>
</evidence>
<organism evidence="9 10">
    <name type="scientific">Methanothrix thermoacetophila (strain DSM 6194 / JCM 14653 / NBRC 101360 / PT)</name>
    <name type="common">Methanosaeta thermophila</name>
    <dbReference type="NCBI Taxonomy" id="349307"/>
    <lineage>
        <taxon>Archaea</taxon>
        <taxon>Methanobacteriati</taxon>
        <taxon>Methanobacteriota</taxon>
        <taxon>Stenosarchaea group</taxon>
        <taxon>Methanomicrobia</taxon>
        <taxon>Methanotrichales</taxon>
        <taxon>Methanotrichaceae</taxon>
        <taxon>Methanothrix</taxon>
    </lineage>
</organism>
<evidence type="ECO:0000256" key="6">
    <source>
        <dbReference type="ARBA" id="ARBA00022741"/>
    </source>
</evidence>
<dbReference type="InterPro" id="IPR000873">
    <property type="entry name" value="AMP-dep_synth/lig_dom"/>
</dbReference>
<dbReference type="PIRSF" id="PIRSF006444">
    <property type="entry name" value="PaaK"/>
    <property type="match status" value="1"/>
</dbReference>
<dbReference type="EMBL" id="CP000477">
    <property type="protein sequence ID" value="ABK14057.1"/>
    <property type="molecule type" value="Genomic_DNA"/>
</dbReference>
<dbReference type="InterPro" id="IPR011880">
    <property type="entry name" value="PA_CoA_ligase"/>
</dbReference>
<dbReference type="InterPro" id="IPR042099">
    <property type="entry name" value="ANL_N_sf"/>
</dbReference>
<dbReference type="GeneID" id="4462790"/>
<protein>
    <submittedName>
        <fullName evidence="9">Phenylacetate-CoA ligase</fullName>
        <ecNumber evidence="9">6.2.1.30</ecNumber>
    </submittedName>
</protein>
<dbReference type="OrthoDB" id="37928at2157"/>
<keyword evidence="5 9" id="KW-0436">Ligase</keyword>
<dbReference type="SUPFAM" id="SSF56801">
    <property type="entry name" value="Acetyl-CoA synthetase-like"/>
    <property type="match status" value="1"/>
</dbReference>
<dbReference type="Proteomes" id="UP000000674">
    <property type="component" value="Chromosome"/>
</dbReference>
<feature type="domain" description="AMP-dependent synthetase/ligase" evidence="7">
    <location>
        <begin position="92"/>
        <end position="287"/>
    </location>
</feature>
<sequence>MSGYWDPHMERMPAEDLYALQLDRLKAVTRYVYDHSSFYRQRFAEAGVTPDDVKELDDITKLPFTRKVDLRNTYPTGMFCLPKNWVVRYHVSSGTTGKPTVVGYTKGDIEAWTESLARALTSIGLGRNDVIQVGYGYGLFTGGLGLHYGAERIGATVLPTSTGNTERQIELMQDLESTAIACTPSYFLHIAEVAERMGVSIRDDTKLRVGIFGAEPWSIETRRRIEDITGIKAYDIYGTSEISGPLFTECQHQNGIHVWADMFLIEIVDPKTGEQVEDGEQGELVVTTLNKWAMPLIRYRIGDLTIKESEPCECGRTHPRIMRILGRTDDMLVIRGINVFPSQIESVLMNIPEVGPHYQIIVSREGALDVMKVRVELTDRGFSDRIGDLMALNRRISKELKNVLNIFAEVELVEPGVIPRSEGKAKRVIDTRKV</sequence>
<evidence type="ECO:0000259" key="7">
    <source>
        <dbReference type="Pfam" id="PF00501"/>
    </source>
</evidence>
<feature type="domain" description="AMP-dependent ligase C-terminal" evidence="8">
    <location>
        <begin position="336"/>
        <end position="432"/>
    </location>
</feature>
<dbReference type="Pfam" id="PF00501">
    <property type="entry name" value="AMP-binding"/>
    <property type="match status" value="1"/>
</dbReference>
<evidence type="ECO:0000256" key="2">
    <source>
        <dbReference type="ARBA" id="ARBA00011245"/>
    </source>
</evidence>
<evidence type="ECO:0000256" key="1">
    <source>
        <dbReference type="ARBA" id="ARBA00005211"/>
    </source>
</evidence>
<dbReference type="Pfam" id="PF14535">
    <property type="entry name" value="AMP-binding_C_2"/>
    <property type="match status" value="1"/>
</dbReference>
<evidence type="ECO:0000256" key="5">
    <source>
        <dbReference type="ARBA" id="ARBA00022598"/>
    </source>
</evidence>
<keyword evidence="3" id="KW-0596">Phosphopantetheine</keyword>
<dbReference type="PANTHER" id="PTHR43439:SF2">
    <property type="entry name" value="ENZYME, PUTATIVE (JCVI)-RELATED"/>
    <property type="match status" value="1"/>
</dbReference>
<keyword evidence="10" id="KW-1185">Reference proteome</keyword>
<keyword evidence="4" id="KW-0597">Phosphoprotein</keyword>
<dbReference type="InterPro" id="IPR045851">
    <property type="entry name" value="AMP-bd_C_sf"/>
</dbReference>
<evidence type="ECO:0000313" key="10">
    <source>
        <dbReference type="Proteomes" id="UP000000674"/>
    </source>
</evidence>
<dbReference type="Gene3D" id="3.40.50.12780">
    <property type="entry name" value="N-terminal domain of ligase-like"/>
    <property type="match status" value="1"/>
</dbReference>
<name>A0B5T3_METTP</name>
<dbReference type="InterPro" id="IPR051414">
    <property type="entry name" value="Adenylate-forming_Reductase"/>
</dbReference>
<comment type="pathway">
    <text evidence="1">Aromatic compound metabolism.</text>
</comment>
<gene>
    <name evidence="9" type="ordered locus">Mthe_0260</name>
</gene>
<comment type="subunit">
    <text evidence="2">Monomer.</text>
</comment>
<dbReference type="CDD" id="cd05913">
    <property type="entry name" value="PaaK"/>
    <property type="match status" value="1"/>
</dbReference>
<dbReference type="InterPro" id="IPR028154">
    <property type="entry name" value="AMP-dep_Lig_C"/>
</dbReference>
<dbReference type="GO" id="GO:0010124">
    <property type="term" value="P:phenylacetate catabolic process"/>
    <property type="evidence" value="ECO:0007669"/>
    <property type="project" value="InterPro"/>
</dbReference>
<dbReference type="PANTHER" id="PTHR43439">
    <property type="entry name" value="PHENYLACETATE-COENZYME A LIGASE"/>
    <property type="match status" value="1"/>
</dbReference>
<proteinExistence type="predicted"/>
<dbReference type="EC" id="6.2.1.30" evidence="9"/>
<dbReference type="GO" id="GO:0000166">
    <property type="term" value="F:nucleotide binding"/>
    <property type="evidence" value="ECO:0007669"/>
    <property type="project" value="UniProtKB-KW"/>
</dbReference>
<accession>A0B5T3</accession>
<evidence type="ECO:0000256" key="3">
    <source>
        <dbReference type="ARBA" id="ARBA00022450"/>
    </source>
</evidence>
<dbReference type="KEGG" id="mtp:Mthe_0260"/>
<dbReference type="RefSeq" id="WP_011695456.1">
    <property type="nucleotide sequence ID" value="NC_008553.1"/>
</dbReference>